<evidence type="ECO:0000313" key="8">
    <source>
        <dbReference type="Proteomes" id="UP000515971"/>
    </source>
</evidence>
<organism evidence="7 8">
    <name type="scientific">Sphingomonas lutea</name>
    <dbReference type="NCBI Taxonomy" id="1045317"/>
    <lineage>
        <taxon>Bacteria</taxon>
        <taxon>Pseudomonadati</taxon>
        <taxon>Pseudomonadota</taxon>
        <taxon>Alphaproteobacteria</taxon>
        <taxon>Sphingomonadales</taxon>
        <taxon>Sphingomonadaceae</taxon>
        <taxon>Sphingomonas</taxon>
    </lineage>
</organism>
<evidence type="ECO:0000256" key="5">
    <source>
        <dbReference type="ARBA" id="ARBA00023049"/>
    </source>
</evidence>
<evidence type="ECO:0000256" key="2">
    <source>
        <dbReference type="ARBA" id="ARBA00022723"/>
    </source>
</evidence>
<dbReference type="PROSITE" id="PS01302">
    <property type="entry name" value="UPF0758"/>
    <property type="match status" value="1"/>
</dbReference>
<dbReference type="PANTHER" id="PTHR30471">
    <property type="entry name" value="DNA REPAIR PROTEIN RADC"/>
    <property type="match status" value="1"/>
</dbReference>
<dbReference type="RefSeq" id="WP_187537783.1">
    <property type="nucleotide sequence ID" value="NZ_BAABJT010000001.1"/>
</dbReference>
<reference evidence="7 8" key="1">
    <citation type="submission" date="2020-08" db="EMBL/GenBank/DDBJ databases">
        <title>Genome sequence of Sphingomonas lutea KCTC 23642T.</title>
        <authorList>
            <person name="Hyun D.-W."/>
            <person name="Bae J.-W."/>
        </authorList>
    </citation>
    <scope>NUCLEOTIDE SEQUENCE [LARGE SCALE GENOMIC DNA]</scope>
    <source>
        <strain evidence="7 8">KCTC 23642</strain>
    </source>
</reference>
<dbReference type="GO" id="GO:0046872">
    <property type="term" value="F:metal ion binding"/>
    <property type="evidence" value="ECO:0007669"/>
    <property type="project" value="UniProtKB-KW"/>
</dbReference>
<dbReference type="Pfam" id="PF04002">
    <property type="entry name" value="RadC"/>
    <property type="match status" value="1"/>
</dbReference>
<accession>A0A7G9SH66</accession>
<keyword evidence="2" id="KW-0479">Metal-binding</keyword>
<dbReference type="EMBL" id="CP060718">
    <property type="protein sequence ID" value="QNN67191.1"/>
    <property type="molecule type" value="Genomic_DNA"/>
</dbReference>
<evidence type="ECO:0000313" key="7">
    <source>
        <dbReference type="EMBL" id="QNN67191.1"/>
    </source>
</evidence>
<name>A0A7G9SH66_9SPHN</name>
<dbReference type="GO" id="GO:0006508">
    <property type="term" value="P:proteolysis"/>
    <property type="evidence" value="ECO:0007669"/>
    <property type="project" value="UniProtKB-KW"/>
</dbReference>
<dbReference type="Gene3D" id="3.40.140.10">
    <property type="entry name" value="Cytidine Deaminase, domain 2"/>
    <property type="match status" value="1"/>
</dbReference>
<dbReference type="PROSITE" id="PS50249">
    <property type="entry name" value="MPN"/>
    <property type="match status" value="1"/>
</dbReference>
<dbReference type="PANTHER" id="PTHR30471:SF3">
    <property type="entry name" value="UPF0758 PROTEIN YEES-RELATED"/>
    <property type="match status" value="1"/>
</dbReference>
<keyword evidence="5" id="KW-0482">Metalloprotease</keyword>
<evidence type="ECO:0000256" key="4">
    <source>
        <dbReference type="ARBA" id="ARBA00022833"/>
    </source>
</evidence>
<proteinExistence type="predicted"/>
<dbReference type="SUPFAM" id="SSF102712">
    <property type="entry name" value="JAB1/MPN domain"/>
    <property type="match status" value="1"/>
</dbReference>
<protein>
    <submittedName>
        <fullName evidence="7">Mov34/MPN/PAD-1 family protein</fullName>
    </submittedName>
</protein>
<keyword evidence="3" id="KW-0378">Hydrolase</keyword>
<dbReference type="GO" id="GO:0008237">
    <property type="term" value="F:metallopeptidase activity"/>
    <property type="evidence" value="ECO:0007669"/>
    <property type="project" value="UniProtKB-KW"/>
</dbReference>
<dbReference type="KEGG" id="slut:H9L13_11295"/>
<dbReference type="Proteomes" id="UP000515971">
    <property type="component" value="Chromosome"/>
</dbReference>
<keyword evidence="8" id="KW-1185">Reference proteome</keyword>
<evidence type="ECO:0000256" key="1">
    <source>
        <dbReference type="ARBA" id="ARBA00022670"/>
    </source>
</evidence>
<sequence length="134" mass="14451">MRYQRAESPLKLDGLVAARTFFAGCIADADPSRESLWVAHVDEQARCLHVSRHDGDAAFADFPLRDIVIDAAKHGSAGIVLAHNHPSGDACPSEADRRATRRLATAAEALDCTVLDHLVFAGVDCTSFRQIGLL</sequence>
<dbReference type="InterPro" id="IPR025657">
    <property type="entry name" value="RadC_JAB"/>
</dbReference>
<evidence type="ECO:0000256" key="3">
    <source>
        <dbReference type="ARBA" id="ARBA00022801"/>
    </source>
</evidence>
<gene>
    <name evidence="7" type="ORF">H9L13_11295</name>
</gene>
<feature type="domain" description="MPN" evidence="6">
    <location>
        <begin position="10"/>
        <end position="134"/>
    </location>
</feature>
<dbReference type="InterPro" id="IPR001405">
    <property type="entry name" value="UPF0758"/>
</dbReference>
<dbReference type="AlphaFoldDB" id="A0A7G9SH66"/>
<evidence type="ECO:0000259" key="6">
    <source>
        <dbReference type="PROSITE" id="PS50249"/>
    </source>
</evidence>
<keyword evidence="1" id="KW-0645">Protease</keyword>
<dbReference type="InterPro" id="IPR020891">
    <property type="entry name" value="UPF0758_CS"/>
</dbReference>
<dbReference type="InterPro" id="IPR037518">
    <property type="entry name" value="MPN"/>
</dbReference>
<keyword evidence="4" id="KW-0862">Zinc</keyword>